<reference evidence="2 3" key="1">
    <citation type="submission" date="2023-11" db="EMBL/GenBank/DDBJ databases">
        <title>Halocaridina rubra genome assembly.</title>
        <authorList>
            <person name="Smith C."/>
        </authorList>
    </citation>
    <scope>NUCLEOTIDE SEQUENCE [LARGE SCALE GENOMIC DNA]</scope>
    <source>
        <strain evidence="2">EP-1</strain>
        <tissue evidence="2">Whole</tissue>
    </source>
</reference>
<comment type="caution">
    <text evidence="2">The sequence shown here is derived from an EMBL/GenBank/DDBJ whole genome shotgun (WGS) entry which is preliminary data.</text>
</comment>
<protein>
    <submittedName>
        <fullName evidence="2">Uncharacterized protein</fullName>
    </submittedName>
</protein>
<sequence>MSISYTTDVYLEYICILFEYPMYIGNKDLLLLLLLLFCFQELAAGHHKGGRYYHLPFLFHLQNSCPRLPSCCCSSTHHSIQQTPPPPHCPNQTPAAQSVGVDGGEAAARDETRPQRVTSDLTFSTEVGAPPHDHRRPLRKFLPLRAEPNRLTNGGLHGQTVRRTRFDRLVFEVMFERVKGVFGCRIRSTNVFDNQIPRSHVEHHFKHFLSNCVRRTV</sequence>
<accession>A0AAN8XLB8</accession>
<evidence type="ECO:0000313" key="3">
    <source>
        <dbReference type="Proteomes" id="UP001381693"/>
    </source>
</evidence>
<feature type="region of interest" description="Disordered" evidence="1">
    <location>
        <begin position="82"/>
        <end position="138"/>
    </location>
</feature>
<dbReference type="AlphaFoldDB" id="A0AAN8XLB8"/>
<feature type="compositionally biased region" description="Polar residues" evidence="1">
    <location>
        <begin position="115"/>
        <end position="125"/>
    </location>
</feature>
<dbReference type="EMBL" id="JAXCGZ010005978">
    <property type="protein sequence ID" value="KAK7080344.1"/>
    <property type="molecule type" value="Genomic_DNA"/>
</dbReference>
<organism evidence="2 3">
    <name type="scientific">Halocaridina rubra</name>
    <name type="common">Hawaiian red shrimp</name>
    <dbReference type="NCBI Taxonomy" id="373956"/>
    <lineage>
        <taxon>Eukaryota</taxon>
        <taxon>Metazoa</taxon>
        <taxon>Ecdysozoa</taxon>
        <taxon>Arthropoda</taxon>
        <taxon>Crustacea</taxon>
        <taxon>Multicrustacea</taxon>
        <taxon>Malacostraca</taxon>
        <taxon>Eumalacostraca</taxon>
        <taxon>Eucarida</taxon>
        <taxon>Decapoda</taxon>
        <taxon>Pleocyemata</taxon>
        <taxon>Caridea</taxon>
        <taxon>Atyoidea</taxon>
        <taxon>Atyidae</taxon>
        <taxon>Halocaridina</taxon>
    </lineage>
</organism>
<proteinExistence type="predicted"/>
<evidence type="ECO:0000256" key="1">
    <source>
        <dbReference type="SAM" id="MobiDB-lite"/>
    </source>
</evidence>
<keyword evidence="3" id="KW-1185">Reference proteome</keyword>
<name>A0AAN8XLB8_HALRR</name>
<dbReference type="Proteomes" id="UP001381693">
    <property type="component" value="Unassembled WGS sequence"/>
</dbReference>
<gene>
    <name evidence="2" type="ORF">SK128_004748</name>
</gene>
<evidence type="ECO:0000313" key="2">
    <source>
        <dbReference type="EMBL" id="KAK7080344.1"/>
    </source>
</evidence>